<dbReference type="EMBL" id="AP017313">
    <property type="protein sequence ID" value="BAU52838.1"/>
    <property type="molecule type" value="Genomic_DNA"/>
</dbReference>
<organism evidence="1 2">
    <name type="scientific">Mucilaginibacter gotjawali</name>
    <dbReference type="NCBI Taxonomy" id="1550579"/>
    <lineage>
        <taxon>Bacteria</taxon>
        <taxon>Pseudomonadati</taxon>
        <taxon>Bacteroidota</taxon>
        <taxon>Sphingobacteriia</taxon>
        <taxon>Sphingobacteriales</taxon>
        <taxon>Sphingobacteriaceae</taxon>
        <taxon>Mucilaginibacter</taxon>
    </lineage>
</organism>
<gene>
    <name evidence="1" type="ORF">MgSA37_01002</name>
</gene>
<dbReference type="Proteomes" id="UP000218263">
    <property type="component" value="Chromosome"/>
</dbReference>
<evidence type="ECO:0000313" key="1">
    <source>
        <dbReference type="EMBL" id="BAU52838.1"/>
    </source>
</evidence>
<dbReference type="AlphaFoldDB" id="A0A120MYC5"/>
<evidence type="ECO:0000313" key="2">
    <source>
        <dbReference type="Proteomes" id="UP000218263"/>
    </source>
</evidence>
<dbReference type="PROSITE" id="PS51257">
    <property type="entry name" value="PROKAR_LIPOPROTEIN"/>
    <property type="match status" value="1"/>
</dbReference>
<accession>A0A120MYC5</accession>
<keyword evidence="2" id="KW-1185">Reference proteome</keyword>
<dbReference type="RefSeq" id="WP_157750439.1">
    <property type="nucleotide sequence ID" value="NZ_AP017313.1"/>
</dbReference>
<sequence length="251" mass="26633">MKKSAYVLALIIAVFLTIVSCTKSGQLNAPAGQIAATKTVLKVNEPDLLALVGADSTKSVFWTVTPAGHDTLTTQKNGARLVFTKSGDYAVTANQSGAAPASITIKVTDSVYNPDYNPYFTPLTGDEIKLTPGYYKNAAGDTTALAFTATTTNTYCTNSMLSLGYSLYLNKYSLSFVGATRSIVCGAGSSTLSQYFNFSVYQATLANGTFPFAATLNGTTYTGSIEITTTNIIFHWNYTSGVVISPLTLTR</sequence>
<reference evidence="1 2" key="1">
    <citation type="submission" date="2015-12" db="EMBL/GenBank/DDBJ databases">
        <title>Genome sequence of Mucilaginibacter gotjawali.</title>
        <authorList>
            <person name="Lee J.S."/>
            <person name="Lee K.C."/>
            <person name="Kim K.K."/>
            <person name="Lee B.W."/>
        </authorList>
    </citation>
    <scope>NUCLEOTIDE SEQUENCE [LARGE SCALE GENOMIC DNA]</scope>
    <source>
        <strain evidence="1 2">SA3-7</strain>
    </source>
</reference>
<dbReference type="OrthoDB" id="790220at2"/>
<proteinExistence type="predicted"/>
<protein>
    <submittedName>
        <fullName evidence="1">Uncharacterized protein</fullName>
    </submittedName>
</protein>
<name>A0A120MYC5_9SPHI</name>
<dbReference type="KEGG" id="mgot:MgSA37_01002"/>